<keyword evidence="8" id="KW-1185">Reference proteome</keyword>
<dbReference type="Proteomes" id="UP000023541">
    <property type="component" value="Unassembled WGS sequence"/>
</dbReference>
<feature type="transmembrane region" description="Helical" evidence="5">
    <location>
        <begin position="54"/>
        <end position="76"/>
    </location>
</feature>
<evidence type="ECO:0000256" key="1">
    <source>
        <dbReference type="ARBA" id="ARBA00004370"/>
    </source>
</evidence>
<feature type="transmembrane region" description="Helical" evidence="5">
    <location>
        <begin position="133"/>
        <end position="153"/>
    </location>
</feature>
<evidence type="ECO:0000313" key="8">
    <source>
        <dbReference type="Proteomes" id="UP000023541"/>
    </source>
</evidence>
<feature type="domain" description="Fatty acid hydroxylase" evidence="6">
    <location>
        <begin position="91"/>
        <end position="219"/>
    </location>
</feature>
<dbReference type="PANTHER" id="PTHR11863">
    <property type="entry name" value="STEROL DESATURASE"/>
    <property type="match status" value="1"/>
</dbReference>
<dbReference type="GO" id="GO:0008610">
    <property type="term" value="P:lipid biosynthetic process"/>
    <property type="evidence" value="ECO:0007669"/>
    <property type="project" value="InterPro"/>
</dbReference>
<keyword evidence="2 5" id="KW-0812">Transmembrane</keyword>
<feature type="transmembrane region" description="Helical" evidence="5">
    <location>
        <begin position="14"/>
        <end position="42"/>
    </location>
</feature>
<keyword evidence="3 5" id="KW-1133">Transmembrane helix</keyword>
<dbReference type="RefSeq" id="WP_131248757.1">
    <property type="nucleotide sequence ID" value="NZ_AQRA01000001.1"/>
</dbReference>
<protein>
    <recommendedName>
        <fullName evidence="6">Fatty acid hydroxylase domain-containing protein</fullName>
    </recommendedName>
</protein>
<evidence type="ECO:0000256" key="5">
    <source>
        <dbReference type="SAM" id="Phobius"/>
    </source>
</evidence>
<sequence>MQIIDHLSELHNPFYFWGLLLITNIVMFLCTILISYVWSSLYRHQKLPIEKKDVTLSIVIMVINVLVAIPGYLLFINSNITFTDTNLIRDFILLFVIVDFVMYVFHYASHYVWPFTLAHEKHHEHYSFNEISLYVMHPLEAILFGCILTLLPFVISLNFFSFIFFLFFNWLIGVVSHLNTSSNKKVLLFGNNVFHRNHHEYSKYNFGFYTVIWDRVFGTYYSAKRN</sequence>
<dbReference type="InterPro" id="IPR050307">
    <property type="entry name" value="Sterol_Desaturase_Related"/>
</dbReference>
<proteinExistence type="predicted"/>
<dbReference type="AlphaFoldDB" id="A0A023C0B0"/>
<dbReference type="eggNOG" id="COG3000">
    <property type="taxonomic scope" value="Bacteria"/>
</dbReference>
<comment type="caution">
    <text evidence="7">The sequence shown here is derived from an EMBL/GenBank/DDBJ whole genome shotgun (WGS) entry which is preliminary data.</text>
</comment>
<organism evidence="7 8">
    <name type="scientific">Aquimarina atlantica</name>
    <dbReference type="NCBI Taxonomy" id="1317122"/>
    <lineage>
        <taxon>Bacteria</taxon>
        <taxon>Pseudomonadati</taxon>
        <taxon>Bacteroidota</taxon>
        <taxon>Flavobacteriia</taxon>
        <taxon>Flavobacteriales</taxon>
        <taxon>Flavobacteriaceae</taxon>
        <taxon>Aquimarina</taxon>
    </lineage>
</organism>
<dbReference type="STRING" id="1317122.ATO12_03015"/>
<dbReference type="GO" id="GO:0016491">
    <property type="term" value="F:oxidoreductase activity"/>
    <property type="evidence" value="ECO:0007669"/>
    <property type="project" value="InterPro"/>
</dbReference>
<accession>A0A023C0B0</accession>
<evidence type="ECO:0000256" key="3">
    <source>
        <dbReference type="ARBA" id="ARBA00022989"/>
    </source>
</evidence>
<dbReference type="InterPro" id="IPR006694">
    <property type="entry name" value="Fatty_acid_hydroxylase"/>
</dbReference>
<dbReference type="Pfam" id="PF04116">
    <property type="entry name" value="FA_hydroxylase"/>
    <property type="match status" value="1"/>
</dbReference>
<keyword evidence="4 5" id="KW-0472">Membrane</keyword>
<comment type="subcellular location">
    <subcellularLocation>
        <location evidence="1">Membrane</location>
    </subcellularLocation>
</comment>
<dbReference type="EMBL" id="AQRA01000001">
    <property type="protein sequence ID" value="EZH75772.1"/>
    <property type="molecule type" value="Genomic_DNA"/>
</dbReference>
<name>A0A023C0B0_9FLAO</name>
<dbReference type="GO" id="GO:0016020">
    <property type="term" value="C:membrane"/>
    <property type="evidence" value="ECO:0007669"/>
    <property type="project" value="UniProtKB-SubCell"/>
</dbReference>
<dbReference type="GO" id="GO:0005506">
    <property type="term" value="F:iron ion binding"/>
    <property type="evidence" value="ECO:0007669"/>
    <property type="project" value="InterPro"/>
</dbReference>
<dbReference type="OrthoDB" id="9770329at2"/>
<reference evidence="7 8" key="1">
    <citation type="submission" date="2014-04" db="EMBL/GenBank/DDBJ databases">
        <title>Aquimarina sp. 22II-S11-z7 Genome Sequencing.</title>
        <authorList>
            <person name="Lai Q."/>
        </authorList>
    </citation>
    <scope>NUCLEOTIDE SEQUENCE [LARGE SCALE GENOMIC DNA]</scope>
    <source>
        <strain evidence="7 8">22II-S11-z7</strain>
    </source>
</reference>
<evidence type="ECO:0000313" key="7">
    <source>
        <dbReference type="EMBL" id="EZH75772.1"/>
    </source>
</evidence>
<evidence type="ECO:0000256" key="2">
    <source>
        <dbReference type="ARBA" id="ARBA00022692"/>
    </source>
</evidence>
<gene>
    <name evidence="7" type="ORF">ATO12_03015</name>
</gene>
<feature type="transmembrane region" description="Helical" evidence="5">
    <location>
        <begin position="91"/>
        <end position="113"/>
    </location>
</feature>
<feature type="transmembrane region" description="Helical" evidence="5">
    <location>
        <begin position="159"/>
        <end position="178"/>
    </location>
</feature>
<evidence type="ECO:0000259" key="6">
    <source>
        <dbReference type="Pfam" id="PF04116"/>
    </source>
</evidence>
<evidence type="ECO:0000256" key="4">
    <source>
        <dbReference type="ARBA" id="ARBA00023136"/>
    </source>
</evidence>